<keyword evidence="5" id="KW-0812">Transmembrane</keyword>
<comment type="similarity">
    <text evidence="2">Belongs to the outer membrane factor (OMF) (TC 1.B.17) family.</text>
</comment>
<evidence type="ECO:0000256" key="1">
    <source>
        <dbReference type="ARBA" id="ARBA00004442"/>
    </source>
</evidence>
<dbReference type="PANTHER" id="PTHR30026">
    <property type="entry name" value="OUTER MEMBRANE PROTEIN TOLC"/>
    <property type="match status" value="1"/>
</dbReference>
<keyword evidence="6" id="KW-0472">Membrane</keyword>
<evidence type="ECO:0000313" key="9">
    <source>
        <dbReference type="EMBL" id="MBD2857492.1"/>
    </source>
</evidence>
<evidence type="ECO:0000256" key="7">
    <source>
        <dbReference type="ARBA" id="ARBA00023237"/>
    </source>
</evidence>
<keyword evidence="8" id="KW-0732">Signal</keyword>
<evidence type="ECO:0000256" key="4">
    <source>
        <dbReference type="ARBA" id="ARBA00022452"/>
    </source>
</evidence>
<evidence type="ECO:0000313" key="10">
    <source>
        <dbReference type="Proteomes" id="UP000610558"/>
    </source>
</evidence>
<feature type="signal peptide" evidence="8">
    <location>
        <begin position="1"/>
        <end position="24"/>
    </location>
</feature>
<dbReference type="InterPro" id="IPR010130">
    <property type="entry name" value="T1SS_OMP_TolC"/>
</dbReference>
<keyword evidence="3" id="KW-0813">Transport</keyword>
<dbReference type="NCBIfam" id="TIGR01844">
    <property type="entry name" value="type_I_sec_TolC"/>
    <property type="match status" value="1"/>
</dbReference>
<dbReference type="AlphaFoldDB" id="A0A927GV42"/>
<dbReference type="GO" id="GO:0015562">
    <property type="term" value="F:efflux transmembrane transporter activity"/>
    <property type="evidence" value="ECO:0007669"/>
    <property type="project" value="InterPro"/>
</dbReference>
<gene>
    <name evidence="9" type="ORF">IB286_00635</name>
</gene>
<dbReference type="InterPro" id="IPR003423">
    <property type="entry name" value="OMP_efflux"/>
</dbReference>
<dbReference type="GO" id="GO:0015288">
    <property type="term" value="F:porin activity"/>
    <property type="evidence" value="ECO:0007669"/>
    <property type="project" value="TreeGrafter"/>
</dbReference>
<accession>A0A927GV42</accession>
<keyword evidence="10" id="KW-1185">Reference proteome</keyword>
<name>A0A927GV42_9GAMM</name>
<comment type="caution">
    <text evidence="9">The sequence shown here is derived from an EMBL/GenBank/DDBJ whole genome shotgun (WGS) entry which is preliminary data.</text>
</comment>
<organism evidence="9 10">
    <name type="scientific">Spongiibacter pelagi</name>
    <dbReference type="NCBI Taxonomy" id="2760804"/>
    <lineage>
        <taxon>Bacteria</taxon>
        <taxon>Pseudomonadati</taxon>
        <taxon>Pseudomonadota</taxon>
        <taxon>Gammaproteobacteria</taxon>
        <taxon>Cellvibrionales</taxon>
        <taxon>Spongiibacteraceae</taxon>
        <taxon>Spongiibacter</taxon>
    </lineage>
</organism>
<evidence type="ECO:0000256" key="5">
    <source>
        <dbReference type="ARBA" id="ARBA00022692"/>
    </source>
</evidence>
<dbReference type="InterPro" id="IPR051906">
    <property type="entry name" value="TolC-like"/>
</dbReference>
<comment type="subcellular location">
    <subcellularLocation>
        <location evidence="1">Cell outer membrane</location>
    </subcellularLocation>
</comment>
<dbReference type="PANTHER" id="PTHR30026:SF20">
    <property type="entry name" value="OUTER MEMBRANE PROTEIN TOLC"/>
    <property type="match status" value="1"/>
</dbReference>
<dbReference type="Proteomes" id="UP000610558">
    <property type="component" value="Unassembled WGS sequence"/>
</dbReference>
<sequence>MLIKRHLLATAILGTTLFAGASHADTLLDVYELAVKNDPQLKAAEATYRANSEAENLSRAALLPQISGQAYIQQLDSTANSKTVTVTSGAFGSTSTSIIDQETKSDTDTTGYAISLNQALFDLPAWFNFKAGKKLNEQAEAQLAYDQQSLIVRVAEAYFNVLRAQENLNASLSEERAGKRQLEQTQQRFDVGLIAITDVHEARAVYDGIVAQRLGFEGQLAIAQENLSILTGQNHNQLWNLKASFPVTLPAPENRAEWVDFALQNNNQLKVALAGSDAAYQSAKSKKMEHLPKISGSFSYSNDETDGTRTFAPQGFASVPPESDSESEVLKFTLSMPLFAGGAVSASRRQALGNYHAAQSQLQLTQRQVVTGTRAQHIAVSTDVQTVKARQLNTVSARSALDATEAGYEVGTRNIVEVLDAQRRLFAALRDYSNSRYDYVIDVLKLKLNAGTLSPNDIIELNKWLEAEKIKQG</sequence>
<evidence type="ECO:0000256" key="8">
    <source>
        <dbReference type="SAM" id="SignalP"/>
    </source>
</evidence>
<feature type="chain" id="PRO_5037840581" evidence="8">
    <location>
        <begin position="25"/>
        <end position="473"/>
    </location>
</feature>
<dbReference type="Pfam" id="PF02321">
    <property type="entry name" value="OEP"/>
    <property type="match status" value="2"/>
</dbReference>
<dbReference type="SUPFAM" id="SSF56954">
    <property type="entry name" value="Outer membrane efflux proteins (OEP)"/>
    <property type="match status" value="1"/>
</dbReference>
<dbReference type="GO" id="GO:0009279">
    <property type="term" value="C:cell outer membrane"/>
    <property type="evidence" value="ECO:0007669"/>
    <property type="project" value="UniProtKB-SubCell"/>
</dbReference>
<keyword evidence="4" id="KW-1134">Transmembrane beta strand</keyword>
<protein>
    <submittedName>
        <fullName evidence="9">TolC family outer membrane protein</fullName>
    </submittedName>
</protein>
<proteinExistence type="inferred from homology"/>
<dbReference type="GO" id="GO:1990281">
    <property type="term" value="C:efflux pump complex"/>
    <property type="evidence" value="ECO:0007669"/>
    <property type="project" value="TreeGrafter"/>
</dbReference>
<keyword evidence="7" id="KW-0998">Cell outer membrane</keyword>
<evidence type="ECO:0000256" key="2">
    <source>
        <dbReference type="ARBA" id="ARBA00007613"/>
    </source>
</evidence>
<dbReference type="EMBL" id="JACXLD010000001">
    <property type="protein sequence ID" value="MBD2857492.1"/>
    <property type="molecule type" value="Genomic_DNA"/>
</dbReference>
<evidence type="ECO:0000256" key="3">
    <source>
        <dbReference type="ARBA" id="ARBA00022448"/>
    </source>
</evidence>
<evidence type="ECO:0000256" key="6">
    <source>
        <dbReference type="ARBA" id="ARBA00023136"/>
    </source>
</evidence>
<dbReference type="Gene3D" id="1.20.1600.10">
    <property type="entry name" value="Outer membrane efflux proteins (OEP)"/>
    <property type="match status" value="1"/>
</dbReference>
<reference evidence="9" key="1">
    <citation type="submission" date="2020-09" db="EMBL/GenBank/DDBJ databases">
        <authorList>
            <person name="Yoon J.-W."/>
        </authorList>
    </citation>
    <scope>NUCLEOTIDE SEQUENCE</scope>
    <source>
        <strain evidence="9">KMU-158</strain>
    </source>
</reference>
<dbReference type="RefSeq" id="WP_190761731.1">
    <property type="nucleotide sequence ID" value="NZ_JACXLD010000001.1"/>
</dbReference>